<dbReference type="AlphaFoldDB" id="A0AAD6SS09"/>
<evidence type="ECO:0000256" key="1">
    <source>
        <dbReference type="SAM" id="MobiDB-lite"/>
    </source>
</evidence>
<accession>A0AAD6SS09</accession>
<reference evidence="2" key="1">
    <citation type="submission" date="2023-03" db="EMBL/GenBank/DDBJ databases">
        <title>Massive genome expansion in bonnet fungi (Mycena s.s.) driven by repeated elements and novel gene families across ecological guilds.</title>
        <authorList>
            <consortium name="Lawrence Berkeley National Laboratory"/>
            <person name="Harder C.B."/>
            <person name="Miyauchi S."/>
            <person name="Viragh M."/>
            <person name="Kuo A."/>
            <person name="Thoen E."/>
            <person name="Andreopoulos B."/>
            <person name="Lu D."/>
            <person name="Skrede I."/>
            <person name="Drula E."/>
            <person name="Henrissat B."/>
            <person name="Morin E."/>
            <person name="Kohler A."/>
            <person name="Barry K."/>
            <person name="LaButti K."/>
            <person name="Morin E."/>
            <person name="Salamov A."/>
            <person name="Lipzen A."/>
            <person name="Mereny Z."/>
            <person name="Hegedus B."/>
            <person name="Baldrian P."/>
            <person name="Stursova M."/>
            <person name="Weitz H."/>
            <person name="Taylor A."/>
            <person name="Grigoriev I.V."/>
            <person name="Nagy L.G."/>
            <person name="Martin F."/>
            <person name="Kauserud H."/>
        </authorList>
    </citation>
    <scope>NUCLEOTIDE SEQUENCE</scope>
    <source>
        <strain evidence="2">CBHHK200</strain>
    </source>
</reference>
<proteinExistence type="predicted"/>
<gene>
    <name evidence="2" type="ORF">C8F04DRAFT_650243</name>
</gene>
<keyword evidence="3" id="KW-1185">Reference proteome</keyword>
<evidence type="ECO:0000313" key="3">
    <source>
        <dbReference type="Proteomes" id="UP001218188"/>
    </source>
</evidence>
<evidence type="ECO:0008006" key="4">
    <source>
        <dbReference type="Google" id="ProtNLM"/>
    </source>
</evidence>
<dbReference type="EMBL" id="JARJCM010000071">
    <property type="protein sequence ID" value="KAJ7032654.1"/>
    <property type="molecule type" value="Genomic_DNA"/>
</dbReference>
<dbReference type="Proteomes" id="UP001218188">
    <property type="component" value="Unassembled WGS sequence"/>
</dbReference>
<organism evidence="2 3">
    <name type="scientific">Mycena alexandri</name>
    <dbReference type="NCBI Taxonomy" id="1745969"/>
    <lineage>
        <taxon>Eukaryota</taxon>
        <taxon>Fungi</taxon>
        <taxon>Dikarya</taxon>
        <taxon>Basidiomycota</taxon>
        <taxon>Agaricomycotina</taxon>
        <taxon>Agaricomycetes</taxon>
        <taxon>Agaricomycetidae</taxon>
        <taxon>Agaricales</taxon>
        <taxon>Marasmiineae</taxon>
        <taxon>Mycenaceae</taxon>
        <taxon>Mycena</taxon>
    </lineage>
</organism>
<comment type="caution">
    <text evidence="2">The sequence shown here is derived from an EMBL/GenBank/DDBJ whole genome shotgun (WGS) entry which is preliminary data.</text>
</comment>
<feature type="compositionally biased region" description="Polar residues" evidence="1">
    <location>
        <begin position="148"/>
        <end position="170"/>
    </location>
</feature>
<sequence length="197" mass="22157">MAISCDSCGFISETHPSIFPGLHHLLETNDPPRDSDVPILRASILESRRHIAPLDIKINRVQCSLDLGNLVEERDELMARLVHCTAVVSSVRNVPPEILSQIFMATIRNQDPRTEIHTRWTVTLVCRNWRSVALNLPARSPRPHHTRSTTNSMRNLKSGRPSSPLSLTRGENSKTRRSTKSRNRLSSSWVAGTRSTP</sequence>
<protein>
    <recommendedName>
        <fullName evidence="4">F-box domain-containing protein</fullName>
    </recommendedName>
</protein>
<evidence type="ECO:0000313" key="2">
    <source>
        <dbReference type="EMBL" id="KAJ7032654.1"/>
    </source>
</evidence>
<feature type="region of interest" description="Disordered" evidence="1">
    <location>
        <begin position="137"/>
        <end position="197"/>
    </location>
</feature>
<name>A0AAD6SS09_9AGAR</name>